<keyword evidence="5" id="KW-1185">Reference proteome</keyword>
<accession>A0A411X4W4</accession>
<evidence type="ECO:0000256" key="1">
    <source>
        <dbReference type="SAM" id="SignalP"/>
    </source>
</evidence>
<evidence type="ECO:0000313" key="4">
    <source>
        <dbReference type="EMBL" id="QBI04050.1"/>
    </source>
</evidence>
<evidence type="ECO:0000313" key="5">
    <source>
        <dbReference type="Proteomes" id="UP000292307"/>
    </source>
</evidence>
<reference evidence="3" key="1">
    <citation type="journal article" date="2014" name="Int. J. Syst. Evol. Microbiol.">
        <title>Complete genome sequence of Corynebacterium casei LMG S-19264T (=DSM 44701T), isolated from a smear-ripened cheese.</title>
        <authorList>
            <consortium name="US DOE Joint Genome Institute (JGI-PGF)"/>
            <person name="Walter F."/>
            <person name="Albersmeier A."/>
            <person name="Kalinowski J."/>
            <person name="Ruckert C."/>
        </authorList>
    </citation>
    <scope>NUCLEOTIDE SEQUENCE</scope>
    <source>
        <strain evidence="3">KCTC 12343</strain>
    </source>
</reference>
<dbReference type="EMBL" id="CP036401">
    <property type="protein sequence ID" value="QBI04050.1"/>
    <property type="molecule type" value="Genomic_DNA"/>
</dbReference>
<feature type="chain" id="PRO_5044602034" evidence="1">
    <location>
        <begin position="20"/>
        <end position="222"/>
    </location>
</feature>
<reference evidence="3" key="3">
    <citation type="submission" date="2022-12" db="EMBL/GenBank/DDBJ databases">
        <authorList>
            <person name="Sun Q."/>
            <person name="Kim S."/>
        </authorList>
    </citation>
    <scope>NUCLEOTIDE SEQUENCE</scope>
    <source>
        <strain evidence="3">KCTC 12343</strain>
    </source>
</reference>
<feature type="domain" description="Ice-binding protein C-terminal" evidence="2">
    <location>
        <begin position="193"/>
        <end position="217"/>
    </location>
</feature>
<dbReference type="OrthoDB" id="6365843at2"/>
<name>A0A411X4W4_9BURK</name>
<dbReference type="Proteomes" id="UP000628442">
    <property type="component" value="Unassembled WGS sequence"/>
</dbReference>
<dbReference type="InterPro" id="IPR013424">
    <property type="entry name" value="Ice-binding_C"/>
</dbReference>
<keyword evidence="1" id="KW-0732">Signal</keyword>
<dbReference type="NCBIfam" id="TIGR02595">
    <property type="entry name" value="PEP_CTERM"/>
    <property type="match status" value="1"/>
</dbReference>
<dbReference type="Pfam" id="PF07589">
    <property type="entry name" value="PEP-CTERM"/>
    <property type="match status" value="1"/>
</dbReference>
<evidence type="ECO:0000313" key="3">
    <source>
        <dbReference type="EMBL" id="GGY24252.1"/>
    </source>
</evidence>
<dbReference type="EMBL" id="BMWV01000001">
    <property type="protein sequence ID" value="GGY24252.1"/>
    <property type="molecule type" value="Genomic_DNA"/>
</dbReference>
<protein>
    <submittedName>
        <fullName evidence="4">PEP-CTERM sorting domain-containing protein</fullName>
    </submittedName>
</protein>
<reference evidence="4 5" key="2">
    <citation type="submission" date="2019-02" db="EMBL/GenBank/DDBJ databases">
        <title>Draft Genome Sequences of Six Type Strains of the Genus Massilia.</title>
        <authorList>
            <person name="Miess H."/>
            <person name="Frediansyhah A."/>
            <person name="Gross H."/>
        </authorList>
    </citation>
    <scope>NUCLEOTIDE SEQUENCE [LARGE SCALE GENOMIC DNA]</scope>
    <source>
        <strain evidence="4 5">DSM 17472</strain>
    </source>
</reference>
<evidence type="ECO:0000259" key="2">
    <source>
        <dbReference type="Pfam" id="PF07589"/>
    </source>
</evidence>
<dbReference type="AlphaFoldDB" id="A0A411X4W4"/>
<gene>
    <name evidence="4" type="ORF">EYF70_26950</name>
    <name evidence="3" type="ORF">GCM10007387_02220</name>
</gene>
<organism evidence="3 6">
    <name type="scientific">Pseudoduganella albidiflava</name>
    <dbReference type="NCBI Taxonomy" id="321983"/>
    <lineage>
        <taxon>Bacteria</taxon>
        <taxon>Pseudomonadati</taxon>
        <taxon>Pseudomonadota</taxon>
        <taxon>Betaproteobacteria</taxon>
        <taxon>Burkholderiales</taxon>
        <taxon>Oxalobacteraceae</taxon>
        <taxon>Telluria group</taxon>
        <taxon>Pseudoduganella</taxon>
    </lineage>
</organism>
<proteinExistence type="predicted"/>
<dbReference type="RefSeq" id="WP_131148119.1">
    <property type="nucleotide sequence ID" value="NZ_BMWV01000001.1"/>
</dbReference>
<feature type="signal peptide" evidence="1">
    <location>
        <begin position="1"/>
        <end position="19"/>
    </location>
</feature>
<sequence>MRKALAGLMLAATALTSHASGYFTEDAIPFDTLIGSNAQHQDFSGPYVRDGYSWSWGDVTFTCNAVQWCNNESFEFGGYSDRFNFVEGNFVYYAPPDSATFTFADPIIAFGVDVYGIGGGLYSPGGSLQPTPMIVTFDDGSHVFFENHVHNYNISVPVFAGILFDKPVTSITVSGEWENNGMFFTNVRYVAAPVPEPSTYAMLFGGLVVVSAFARRRSKAAG</sequence>
<dbReference type="Proteomes" id="UP000292307">
    <property type="component" value="Chromosome"/>
</dbReference>
<evidence type="ECO:0000313" key="6">
    <source>
        <dbReference type="Proteomes" id="UP000628442"/>
    </source>
</evidence>